<protein>
    <submittedName>
        <fullName evidence="1">Uncharacterized protein</fullName>
    </submittedName>
</protein>
<keyword evidence="2" id="KW-1185">Reference proteome</keyword>
<dbReference type="KEGG" id="mbah:HYN46_14175"/>
<proteinExistence type="predicted"/>
<gene>
    <name evidence="1" type="ORF">HYN46_14175</name>
</gene>
<evidence type="ECO:0000313" key="2">
    <source>
        <dbReference type="Proteomes" id="UP000253940"/>
    </source>
</evidence>
<dbReference type="Proteomes" id="UP000253940">
    <property type="component" value="Chromosome"/>
</dbReference>
<dbReference type="AlphaFoldDB" id="A0A345P9C5"/>
<organism evidence="1 2">
    <name type="scientific">Aquirhabdus parva</name>
    <dbReference type="NCBI Taxonomy" id="2283318"/>
    <lineage>
        <taxon>Bacteria</taxon>
        <taxon>Pseudomonadati</taxon>
        <taxon>Pseudomonadota</taxon>
        <taxon>Gammaproteobacteria</taxon>
        <taxon>Moraxellales</taxon>
        <taxon>Moraxellaceae</taxon>
        <taxon>Aquirhabdus</taxon>
    </lineage>
</organism>
<reference evidence="1 2" key="1">
    <citation type="submission" date="2018-07" db="EMBL/GenBank/DDBJ databases">
        <title>Genome sequencing of Moraxellaceae gen. HYN0046.</title>
        <authorList>
            <person name="Kim M."/>
            <person name="Yi H."/>
        </authorList>
    </citation>
    <scope>NUCLEOTIDE SEQUENCE [LARGE SCALE GENOMIC DNA]</scope>
    <source>
        <strain evidence="1 2">HYN0046</strain>
    </source>
</reference>
<name>A0A345P9C5_9GAMM</name>
<accession>A0A345P9C5</accession>
<evidence type="ECO:0000313" key="1">
    <source>
        <dbReference type="EMBL" id="AXI03884.1"/>
    </source>
</evidence>
<sequence>MSIDLDFEVGDWGDDQGTAHALSALDSVHMTELLDESWDDYEAWDEGVIEAIGRAEVDHG</sequence>
<dbReference type="RefSeq" id="WP_114899992.1">
    <property type="nucleotide sequence ID" value="NZ_CP031222.1"/>
</dbReference>
<dbReference type="EMBL" id="CP031222">
    <property type="protein sequence ID" value="AXI03884.1"/>
    <property type="molecule type" value="Genomic_DNA"/>
</dbReference>